<keyword evidence="5 6" id="KW-0067">ATP-binding</keyword>
<dbReference type="GO" id="GO:0004703">
    <property type="term" value="F:G protein-coupled receptor kinase activity"/>
    <property type="evidence" value="ECO:0007669"/>
    <property type="project" value="InterPro"/>
</dbReference>
<reference evidence="10" key="1">
    <citation type="submission" date="2016-11" db="UniProtKB">
        <authorList>
            <consortium name="WormBaseParasite"/>
        </authorList>
    </citation>
    <scope>IDENTIFICATION</scope>
</reference>
<feature type="domain" description="Protein kinase" evidence="8">
    <location>
        <begin position="1"/>
        <end position="99"/>
    </location>
</feature>
<dbReference type="PANTHER" id="PTHR24355:SF28">
    <property type="entry name" value="G PROTEIN-COUPLED RECEPTOR KINASE 2"/>
    <property type="match status" value="1"/>
</dbReference>
<keyword evidence="2 6" id="KW-0808">Transferase</keyword>
<dbReference type="PROSITE" id="PS50011">
    <property type="entry name" value="PROTEIN_KINASE_DOM"/>
    <property type="match status" value="1"/>
</dbReference>
<dbReference type="GO" id="GO:0005524">
    <property type="term" value="F:ATP binding"/>
    <property type="evidence" value="ECO:0007669"/>
    <property type="project" value="UniProtKB-KW"/>
</dbReference>
<dbReference type="InterPro" id="IPR000719">
    <property type="entry name" value="Prot_kinase_dom"/>
</dbReference>
<feature type="compositionally biased region" description="Basic and acidic residues" evidence="7">
    <location>
        <begin position="494"/>
        <end position="507"/>
    </location>
</feature>
<organism evidence="9 10">
    <name type="scientific">Macrostomum lignano</name>
    <dbReference type="NCBI Taxonomy" id="282301"/>
    <lineage>
        <taxon>Eukaryota</taxon>
        <taxon>Metazoa</taxon>
        <taxon>Spiralia</taxon>
        <taxon>Lophotrochozoa</taxon>
        <taxon>Platyhelminthes</taxon>
        <taxon>Rhabditophora</taxon>
        <taxon>Macrostomorpha</taxon>
        <taxon>Macrostomida</taxon>
        <taxon>Macrostomidae</taxon>
        <taxon>Macrostomum</taxon>
    </lineage>
</organism>
<keyword evidence="1 6" id="KW-0723">Serine/threonine-protein kinase</keyword>
<feature type="region of interest" description="Disordered" evidence="7">
    <location>
        <begin position="390"/>
        <end position="420"/>
    </location>
</feature>
<dbReference type="PRINTS" id="PR00717">
    <property type="entry name" value="GPCRKINASE"/>
</dbReference>
<evidence type="ECO:0000256" key="1">
    <source>
        <dbReference type="ARBA" id="ARBA00022527"/>
    </source>
</evidence>
<evidence type="ECO:0000256" key="5">
    <source>
        <dbReference type="ARBA" id="ARBA00022840"/>
    </source>
</evidence>
<dbReference type="GO" id="GO:0009966">
    <property type="term" value="P:regulation of signal transduction"/>
    <property type="evidence" value="ECO:0007669"/>
    <property type="project" value="TreeGrafter"/>
</dbReference>
<accession>A0A1I8JPR2</accession>
<keyword evidence="4 6" id="KW-0418">Kinase</keyword>
<comment type="similarity">
    <text evidence="6">Belongs to the protein kinase superfamily. AGC Ser/Thr protein kinase family. GPRK subfamily.</text>
</comment>
<protein>
    <recommendedName>
        <fullName evidence="6">G protein-coupled receptor kinase</fullName>
        <ecNumber evidence="6">2.7.11.-</ecNumber>
    </recommendedName>
</protein>
<dbReference type="WBParaSite" id="snap_masked-unitig_24869-processed-gene-0.1-mRNA-1">
    <property type="protein sequence ID" value="snap_masked-unitig_24869-processed-gene-0.1-mRNA-1"/>
    <property type="gene ID" value="snap_masked-unitig_24869-processed-gene-0.1"/>
</dbReference>
<dbReference type="GO" id="GO:0005737">
    <property type="term" value="C:cytoplasm"/>
    <property type="evidence" value="ECO:0007669"/>
    <property type="project" value="TreeGrafter"/>
</dbReference>
<evidence type="ECO:0000313" key="9">
    <source>
        <dbReference type="Proteomes" id="UP000095280"/>
    </source>
</evidence>
<evidence type="ECO:0000313" key="10">
    <source>
        <dbReference type="WBParaSite" id="snap_masked-unitig_24869-processed-gene-0.1-mRNA-1"/>
    </source>
</evidence>
<evidence type="ECO:0000256" key="3">
    <source>
        <dbReference type="ARBA" id="ARBA00022741"/>
    </source>
</evidence>
<feature type="compositionally biased region" description="Low complexity" evidence="7">
    <location>
        <begin position="405"/>
        <end position="419"/>
    </location>
</feature>
<keyword evidence="3 6" id="KW-0547">Nucleotide-binding</keyword>
<evidence type="ECO:0000256" key="2">
    <source>
        <dbReference type="ARBA" id="ARBA00022679"/>
    </source>
</evidence>
<dbReference type="Gene3D" id="1.10.510.10">
    <property type="entry name" value="Transferase(Phosphotransferase) domain 1"/>
    <property type="match status" value="1"/>
</dbReference>
<dbReference type="PANTHER" id="PTHR24355">
    <property type="entry name" value="G PROTEIN-COUPLED RECEPTOR KINASE/RIBOSOMAL PROTEIN S6 KINASE"/>
    <property type="match status" value="1"/>
</dbReference>
<dbReference type="Pfam" id="PF00069">
    <property type="entry name" value="Pkinase"/>
    <property type="match status" value="1"/>
</dbReference>
<dbReference type="SUPFAM" id="SSF56112">
    <property type="entry name" value="Protein kinase-like (PK-like)"/>
    <property type="match status" value="1"/>
</dbReference>
<evidence type="ECO:0000259" key="8">
    <source>
        <dbReference type="PROSITE" id="PS50011"/>
    </source>
</evidence>
<evidence type="ECO:0000256" key="7">
    <source>
        <dbReference type="SAM" id="MobiDB-lite"/>
    </source>
</evidence>
<dbReference type="Proteomes" id="UP000095280">
    <property type="component" value="Unplaced"/>
</dbReference>
<sequence length="541" mass="60294">MAPEVVRGERYAFPVDWFGLGCIVFEMLAGRSPFRRRKERVKREEIDRRVREDTEDYSAAGGDCESLFSQSAEAFCRALLAKDPAEPGGAKQLREHDFFRGAINWRRLEAGVEPVPFSPDPHAVYAKDVLDIEQFSTVKGVHLDDKDQDFYSRFNTGAHPVPGGDDRDECFADLEVYYSASGGLVDSLNPDLPRRRPRKACFRSFSAAAGSGRLVASNWDLEAGGPATGSGGLWPATEDLGGLWPSNWGTGRLLAQQLRIWSPQQACGQQLGTGSLWPATEEIWEVVAQQLGIWRLVAPEQLGLGQACGPATEESGGLWQQLGIWELVAQQLAELGGLWPQQLEDLEALWPSNCGTAEPALPAPLARASQRPDWFNRTRPARKAILLPLERKRKPEHTTPPLAASIQSQQQSGSRCSYSPLSRTDFPLSPRCPMLLPLIRSSGGLSRPPPDWKVYQHAVRWSGPSSSDARRRGVDRLLGRPAFGPFHRPLCQRDAESRCHRQQRRGDPFLPNPPARRYSDGRLGRARWMRHHDGLNTIQQH</sequence>
<name>A0A1I8JPR2_9PLAT</name>
<keyword evidence="9" id="KW-1185">Reference proteome</keyword>
<evidence type="ECO:0000256" key="4">
    <source>
        <dbReference type="ARBA" id="ARBA00022777"/>
    </source>
</evidence>
<dbReference type="GO" id="GO:0007165">
    <property type="term" value="P:signal transduction"/>
    <property type="evidence" value="ECO:0007669"/>
    <property type="project" value="InterPro"/>
</dbReference>
<dbReference type="Gene3D" id="3.30.200.20">
    <property type="entry name" value="Phosphorylase Kinase, domain 1"/>
    <property type="match status" value="1"/>
</dbReference>
<dbReference type="InterPro" id="IPR011009">
    <property type="entry name" value="Kinase-like_dom_sf"/>
</dbReference>
<evidence type="ECO:0000256" key="6">
    <source>
        <dbReference type="RuleBase" id="RU000308"/>
    </source>
</evidence>
<feature type="region of interest" description="Disordered" evidence="7">
    <location>
        <begin position="494"/>
        <end position="520"/>
    </location>
</feature>
<dbReference type="InterPro" id="IPR000239">
    <property type="entry name" value="GPCR_kinase"/>
</dbReference>
<dbReference type="AlphaFoldDB" id="A0A1I8JPR2"/>
<dbReference type="EC" id="2.7.11.-" evidence="6"/>
<proteinExistence type="inferred from homology"/>